<dbReference type="CDD" id="cd04167">
    <property type="entry name" value="Snu114p"/>
    <property type="match status" value="1"/>
</dbReference>
<dbReference type="Gene3D" id="3.40.50.300">
    <property type="entry name" value="P-loop containing nucleotide triphosphate hydrolases"/>
    <property type="match status" value="1"/>
</dbReference>
<keyword evidence="5" id="KW-0547">Nucleotide-binding</keyword>
<dbReference type="Gene3D" id="3.90.1430.10">
    <property type="entry name" value="Yeast translation eEF2 (G' domain)"/>
    <property type="match status" value="1"/>
</dbReference>
<keyword evidence="8" id="KW-0539">Nucleus</keyword>
<keyword evidence="6" id="KW-0342">GTP-binding</keyword>
<dbReference type="GO" id="GO:0000398">
    <property type="term" value="P:mRNA splicing, via spliceosome"/>
    <property type="evidence" value="ECO:0007669"/>
    <property type="project" value="TreeGrafter"/>
</dbReference>
<evidence type="ECO:0000256" key="9">
    <source>
        <dbReference type="ARBA" id="ARBA00031432"/>
    </source>
</evidence>
<dbReference type="AlphaFoldDB" id="A0A7K8R653"/>
<dbReference type="Gene3D" id="3.30.70.870">
    <property type="entry name" value="Elongation Factor G (Translational Gtpase), domain 3"/>
    <property type="match status" value="1"/>
</dbReference>
<dbReference type="NCBIfam" id="TIGR00231">
    <property type="entry name" value="small_GTP"/>
    <property type="match status" value="1"/>
</dbReference>
<sequence length="932" mass="105054">MDTDLYDEFGNYIGPELDSDDDDDELGRESKDLDELEDDDDDDDMGEHDEEHPGMEVVLHEDKKYYPTAEEVYGPEVETIVQEEDTQPLTEPIIKPVKTKKFSLMEQTLPVTVYEMDFLADLMDNSELIRNVTLCGHLHHGKTCFVDCLIEQTHPEIRKRYDQDLCYTDILFTEQERGVGIKSTPVTIVLPDTKGKSFLFNIIDTPGHVNFSDEVTAGLRISDGVVLFIDAAEGVMLNTERLIKHAVQERLAVTVCINKIDRLILELKLPPTDAYYKLRHIVDEVNGLISMYSTDENLVLSPLLGNVCFSSSQYSICFTLGSFAKIYADTYGDINYQEFAKRLWGDIYFNPKTRKFTKKAPTSSSQRSFVEFILEPLYKILAQVVGDVDTTLPRTLDELGIHLTKEELKLNIRPLLRLVCKKFFGEFTGFVDMCVQHIPSPKVGAKTKIEHTYTGGVDSDLGEAMSECDPDGPLMCHTTKMYSTDDGVQFHAFGRVLSGTIHAGQPVKVLGENYTLEDEEDSQICTVGRLWISAQIFRPLKFNTTSVIKIAVEPVNPSELPKMLDGLRKVNKSYPSLTTKVEESGEHVILGTGELYLDCVMHDLRKMYSEIDIKVADPVVTFCETVVETSSLKCFAETPNKKNKITMIAEPLEKGLAEDIENEVVQITWNRKKLGEFFQTKYDWDLLAARSIWAFGPDATGPNILVDDTLPSEVDKSLLGSVKDSIVQGFQWGTREGPLCDELIRNVKFKILDAVIAQEPLHRGGGQIIPTARRVVYSAFLMATPRLMEPYYFVEVQAPADCVSAVYTVLARRRGHVTQDAPIPGSPLYTIKAFIPAIDSFGFETDLRTHTQGQAFSLSVFHHWQIVPGDPLDKSIVIRPLEPQPAPHLAREFMIKTRRRKGLSEDVSISKFFDDPMLLELAKQDVVLNYPM</sequence>
<dbReference type="InterPro" id="IPR035647">
    <property type="entry name" value="EFG_III/V"/>
</dbReference>
<keyword evidence="3" id="KW-0507">mRNA processing</keyword>
<dbReference type="Pfam" id="PF14492">
    <property type="entry name" value="EFG_III"/>
    <property type="match status" value="1"/>
</dbReference>
<keyword evidence="4" id="KW-0747">Spliceosome</keyword>
<dbReference type="InterPro" id="IPR000640">
    <property type="entry name" value="EFG_V-like"/>
</dbReference>
<comment type="caution">
    <text evidence="13">The sequence shown here is derived from an EMBL/GenBank/DDBJ whole genome shotgun (WGS) entry which is preliminary data.</text>
</comment>
<dbReference type="SUPFAM" id="SSF54980">
    <property type="entry name" value="EF-G C-terminal domain-like"/>
    <property type="match status" value="2"/>
</dbReference>
<evidence type="ECO:0000259" key="12">
    <source>
        <dbReference type="PROSITE" id="PS51722"/>
    </source>
</evidence>
<reference evidence="13 14" key="1">
    <citation type="submission" date="2019-09" db="EMBL/GenBank/DDBJ databases">
        <title>Bird 10,000 Genomes (B10K) Project - Family phase.</title>
        <authorList>
            <person name="Zhang G."/>
        </authorList>
    </citation>
    <scope>NUCLEOTIDE SEQUENCE [LARGE SCALE GENOMIC DNA]</scope>
    <source>
        <strain evidence="13">B10K-CU-031-20</strain>
    </source>
</reference>
<dbReference type="PANTHER" id="PTHR42908">
    <property type="entry name" value="TRANSLATION ELONGATION FACTOR-RELATED"/>
    <property type="match status" value="1"/>
</dbReference>
<dbReference type="FunFam" id="3.90.1430.10:FF:000001">
    <property type="entry name" value="116 kDa U5 small nuclear ribonucleoprotein component"/>
    <property type="match status" value="1"/>
</dbReference>
<dbReference type="FunFam" id="3.40.50.300:FF:000574">
    <property type="entry name" value="116 kDa U5 small nuclear ribonucleoprotein component"/>
    <property type="match status" value="1"/>
</dbReference>
<dbReference type="EMBL" id="VWYW01001108">
    <property type="protein sequence ID" value="NXF12704.1"/>
    <property type="molecule type" value="Genomic_DNA"/>
</dbReference>
<dbReference type="InterPro" id="IPR000795">
    <property type="entry name" value="T_Tr_GTP-bd_dom"/>
</dbReference>
<evidence type="ECO:0000256" key="3">
    <source>
        <dbReference type="ARBA" id="ARBA00022664"/>
    </source>
</evidence>
<dbReference type="InterPro" id="IPR044121">
    <property type="entry name" value="Snu114_GTP-bd"/>
</dbReference>
<feature type="compositionally biased region" description="Acidic residues" evidence="11">
    <location>
        <begin position="17"/>
        <end position="26"/>
    </location>
</feature>
<dbReference type="InterPro" id="IPR020568">
    <property type="entry name" value="Ribosomal_Su5_D2-typ_SF"/>
</dbReference>
<evidence type="ECO:0000256" key="7">
    <source>
        <dbReference type="ARBA" id="ARBA00023187"/>
    </source>
</evidence>
<evidence type="ECO:0000256" key="6">
    <source>
        <dbReference type="ARBA" id="ARBA00023134"/>
    </source>
</evidence>
<dbReference type="SUPFAM" id="SSF50447">
    <property type="entry name" value="Translation proteins"/>
    <property type="match status" value="1"/>
</dbReference>
<dbReference type="SUPFAM" id="SSF52540">
    <property type="entry name" value="P-loop containing nucleoside triphosphate hydrolases"/>
    <property type="match status" value="1"/>
</dbReference>
<dbReference type="InterPro" id="IPR005517">
    <property type="entry name" value="Transl_elong_EFG/EF2_IV"/>
</dbReference>
<name>A0A7K8R653_9PASS</name>
<dbReference type="PANTHER" id="PTHR42908:SF6">
    <property type="entry name" value="116 KDA U5 SMALL NUCLEAR RIBONUCLEOPROTEIN COMPONENT"/>
    <property type="match status" value="1"/>
</dbReference>
<feature type="non-terminal residue" evidence="13">
    <location>
        <position position="1"/>
    </location>
</feature>
<proteinExistence type="predicted"/>
<feature type="region of interest" description="Disordered" evidence="11">
    <location>
        <begin position="1"/>
        <end position="54"/>
    </location>
</feature>
<evidence type="ECO:0000256" key="10">
    <source>
        <dbReference type="ARBA" id="ARBA00045974"/>
    </source>
</evidence>
<dbReference type="Pfam" id="PF00679">
    <property type="entry name" value="EFG_C"/>
    <property type="match status" value="1"/>
</dbReference>
<evidence type="ECO:0000256" key="4">
    <source>
        <dbReference type="ARBA" id="ARBA00022728"/>
    </source>
</evidence>
<dbReference type="CDD" id="cd01683">
    <property type="entry name" value="EF2_IV_snRNP"/>
    <property type="match status" value="1"/>
</dbReference>
<keyword evidence="7" id="KW-0508">mRNA splicing</keyword>
<dbReference type="InterPro" id="IPR035655">
    <property type="entry name" value="U5-116kDa_C"/>
</dbReference>
<dbReference type="GO" id="GO:0071007">
    <property type="term" value="C:U2-type catalytic step 2 spliceosome"/>
    <property type="evidence" value="ECO:0007669"/>
    <property type="project" value="TreeGrafter"/>
</dbReference>
<dbReference type="Gene3D" id="3.30.70.240">
    <property type="match status" value="1"/>
</dbReference>
<dbReference type="FunFam" id="3.30.70.870:FF:000002">
    <property type="entry name" value="Translation elongation factor 2"/>
    <property type="match status" value="1"/>
</dbReference>
<feature type="compositionally biased region" description="Acidic residues" evidence="11">
    <location>
        <begin position="34"/>
        <end position="48"/>
    </location>
</feature>
<dbReference type="SMART" id="SM00889">
    <property type="entry name" value="EFG_IV"/>
    <property type="match status" value="1"/>
</dbReference>
<comment type="function">
    <text evidence="10">Required for pre-mRNA splicing as component of the spliceosome, including pre-catalytic, catalytic and post-catalytic spliceosomal complexes. Component of the U5 snRNP and the U4/U6-U5 tri-snRNP complex, a building block of the spliceosome. As a component of the minor spliceosome, involved in the splicing of U12-type introns in pre-mRNAs.</text>
</comment>
<dbReference type="CDD" id="cd16264">
    <property type="entry name" value="snRNP_III"/>
    <property type="match status" value="1"/>
</dbReference>
<dbReference type="SMART" id="SM00838">
    <property type="entry name" value="EFG_C"/>
    <property type="match status" value="1"/>
</dbReference>
<dbReference type="Pfam" id="PF16004">
    <property type="entry name" value="EFTUD2"/>
    <property type="match status" value="1"/>
</dbReference>
<dbReference type="FunFam" id="3.30.70.240:FF:000004">
    <property type="entry name" value="116 kDa U5 small nuclear ribonucleoprotein"/>
    <property type="match status" value="1"/>
</dbReference>
<evidence type="ECO:0000256" key="11">
    <source>
        <dbReference type="SAM" id="MobiDB-lite"/>
    </source>
</evidence>
<dbReference type="InterPro" id="IPR027417">
    <property type="entry name" value="P-loop_NTPase"/>
</dbReference>
<organism evidence="13 14">
    <name type="scientific">Smithornis capensis</name>
    <dbReference type="NCBI Taxonomy" id="363769"/>
    <lineage>
        <taxon>Eukaryota</taxon>
        <taxon>Metazoa</taxon>
        <taxon>Chordata</taxon>
        <taxon>Craniata</taxon>
        <taxon>Vertebrata</taxon>
        <taxon>Euteleostomi</taxon>
        <taxon>Archelosauria</taxon>
        <taxon>Archosauria</taxon>
        <taxon>Dinosauria</taxon>
        <taxon>Saurischia</taxon>
        <taxon>Theropoda</taxon>
        <taxon>Coelurosauria</taxon>
        <taxon>Aves</taxon>
        <taxon>Neognathae</taxon>
        <taxon>Neoaves</taxon>
        <taxon>Telluraves</taxon>
        <taxon>Australaves</taxon>
        <taxon>Passeriformes</taxon>
        <taxon>Eurylaimidae</taxon>
        <taxon>Smithornis</taxon>
    </lineage>
</organism>
<dbReference type="GO" id="GO:0003924">
    <property type="term" value="F:GTPase activity"/>
    <property type="evidence" value="ECO:0007669"/>
    <property type="project" value="InterPro"/>
</dbReference>
<dbReference type="InterPro" id="IPR041095">
    <property type="entry name" value="EFG_II"/>
</dbReference>
<evidence type="ECO:0000256" key="1">
    <source>
        <dbReference type="ARBA" id="ARBA00004123"/>
    </source>
</evidence>
<accession>A0A7K8R653</accession>
<dbReference type="Pfam" id="PF03764">
    <property type="entry name" value="EFG_IV"/>
    <property type="match status" value="1"/>
</dbReference>
<dbReference type="PROSITE" id="PS51722">
    <property type="entry name" value="G_TR_2"/>
    <property type="match status" value="1"/>
</dbReference>
<dbReference type="Gene3D" id="2.40.30.10">
    <property type="entry name" value="Translation factors"/>
    <property type="match status" value="1"/>
</dbReference>
<dbReference type="Pfam" id="PF00009">
    <property type="entry name" value="GTP_EFTU"/>
    <property type="match status" value="1"/>
</dbReference>
<dbReference type="PRINTS" id="PR00315">
    <property type="entry name" value="ELONGATNFCT"/>
</dbReference>
<dbReference type="Proteomes" id="UP000567624">
    <property type="component" value="Unassembled WGS sequence"/>
</dbReference>
<gene>
    <name evidence="13" type="primary">Eftud2</name>
    <name evidence="13" type="ORF">SMICAP_R05614</name>
</gene>
<feature type="domain" description="Tr-type G" evidence="12">
    <location>
        <begin position="127"/>
        <end position="409"/>
    </location>
</feature>
<dbReference type="SUPFAM" id="SSF54211">
    <property type="entry name" value="Ribosomal protein S5 domain 2-like"/>
    <property type="match status" value="1"/>
</dbReference>
<dbReference type="Gene3D" id="3.30.230.10">
    <property type="match status" value="1"/>
</dbReference>
<evidence type="ECO:0000256" key="5">
    <source>
        <dbReference type="ARBA" id="ARBA00022741"/>
    </source>
</evidence>
<keyword evidence="14" id="KW-1185">Reference proteome</keyword>
<dbReference type="GO" id="GO:0046540">
    <property type="term" value="C:U4/U6 x U5 tri-snRNP complex"/>
    <property type="evidence" value="ECO:0007669"/>
    <property type="project" value="TreeGrafter"/>
</dbReference>
<dbReference type="GO" id="GO:0005525">
    <property type="term" value="F:GTP binding"/>
    <property type="evidence" value="ECO:0007669"/>
    <property type="project" value="UniProtKB-KW"/>
</dbReference>
<comment type="subcellular location">
    <subcellularLocation>
        <location evidence="1">Nucleus</location>
    </subcellularLocation>
</comment>
<evidence type="ECO:0000313" key="14">
    <source>
        <dbReference type="Proteomes" id="UP000567624"/>
    </source>
</evidence>
<dbReference type="CDD" id="cd04098">
    <property type="entry name" value="eEF2_C_snRNP"/>
    <property type="match status" value="1"/>
</dbReference>
<dbReference type="InterPro" id="IPR031950">
    <property type="entry name" value="EFTUD2_N"/>
</dbReference>
<evidence type="ECO:0000256" key="8">
    <source>
        <dbReference type="ARBA" id="ARBA00023242"/>
    </source>
</evidence>
<evidence type="ECO:0000313" key="13">
    <source>
        <dbReference type="EMBL" id="NXF12704.1"/>
    </source>
</evidence>
<evidence type="ECO:0000256" key="2">
    <source>
        <dbReference type="ARBA" id="ARBA00018774"/>
    </source>
</evidence>
<dbReference type="GO" id="GO:0005829">
    <property type="term" value="C:cytosol"/>
    <property type="evidence" value="ECO:0007669"/>
    <property type="project" value="TreeGrafter"/>
</dbReference>
<feature type="non-terminal residue" evidence="13">
    <location>
        <position position="932"/>
    </location>
</feature>
<dbReference type="GO" id="GO:0030623">
    <property type="term" value="F:U5 snRNA binding"/>
    <property type="evidence" value="ECO:0007669"/>
    <property type="project" value="TreeGrafter"/>
</dbReference>
<dbReference type="InterPro" id="IPR005225">
    <property type="entry name" value="Small_GTP-bd"/>
</dbReference>
<dbReference type="FunFam" id="3.30.230.10:FF:000009">
    <property type="entry name" value="116 kDa U5 small nuclear ribonucleoprotein component"/>
    <property type="match status" value="1"/>
</dbReference>
<dbReference type="InterPro" id="IPR009000">
    <property type="entry name" value="Transl_B-barrel_sf"/>
</dbReference>
<protein>
    <recommendedName>
        <fullName evidence="2">116 kDa U5 small nuclear ribonucleoprotein component</fullName>
    </recommendedName>
    <alternativeName>
        <fullName evidence="9">U5 snRNP-specific protein, 116 kDa</fullName>
    </alternativeName>
</protein>
<dbReference type="InterPro" id="IPR014721">
    <property type="entry name" value="Ribsml_uS5_D2-typ_fold_subgr"/>
</dbReference>
<dbReference type="FunFam" id="2.40.30.10:FF:000029">
    <property type="entry name" value="116 kDa U5 small nuclear ribonucleoprotein component"/>
    <property type="match status" value="1"/>
</dbReference>